<dbReference type="PANTHER" id="PTHR10938">
    <property type="entry name" value="TRANSLATION INITIATION FACTOR IF-3"/>
    <property type="match status" value="1"/>
</dbReference>
<feature type="region of interest" description="Disordered" evidence="4">
    <location>
        <begin position="1"/>
        <end position="31"/>
    </location>
</feature>
<evidence type="ECO:0008006" key="7">
    <source>
        <dbReference type="Google" id="ProtNLM"/>
    </source>
</evidence>
<organism evidence="5 6">
    <name type="scientific">Imshaugia aleurites</name>
    <dbReference type="NCBI Taxonomy" id="172621"/>
    <lineage>
        <taxon>Eukaryota</taxon>
        <taxon>Fungi</taxon>
        <taxon>Dikarya</taxon>
        <taxon>Ascomycota</taxon>
        <taxon>Pezizomycotina</taxon>
        <taxon>Lecanoromycetes</taxon>
        <taxon>OSLEUM clade</taxon>
        <taxon>Lecanoromycetidae</taxon>
        <taxon>Lecanorales</taxon>
        <taxon>Lecanorineae</taxon>
        <taxon>Parmeliaceae</taxon>
        <taxon>Imshaugia</taxon>
    </lineage>
</organism>
<dbReference type="GO" id="GO:0003743">
    <property type="term" value="F:translation initiation factor activity"/>
    <property type="evidence" value="ECO:0007669"/>
    <property type="project" value="UniProtKB-KW"/>
</dbReference>
<evidence type="ECO:0000256" key="2">
    <source>
        <dbReference type="ARBA" id="ARBA00022540"/>
    </source>
</evidence>
<dbReference type="EMBL" id="CAJPDT010000004">
    <property type="protein sequence ID" value="CAF9908027.1"/>
    <property type="molecule type" value="Genomic_DNA"/>
</dbReference>
<evidence type="ECO:0000313" key="5">
    <source>
        <dbReference type="EMBL" id="CAF9908027.1"/>
    </source>
</evidence>
<sequence length="209" mass="23987">MVQWQTYAKSGLIGKQFGPKDSSARRPRDEEINAHKVYLVRPEDSRLTEALLLSEVLAARERDEKGRPTQFVQEVSPPTEEIAYPVCKIYDKKAAREAEEAKRKASKITKMKWQTKQLELGWSVSDNDLGYRLARLKEFLQKGWRVEMVFGSKRKSGWNEKREASLEEANKVLGKIRKTVGEVEGAQERQMQGEVGKEAILFFEGKAKK</sequence>
<keyword evidence="2" id="KW-0396">Initiation factor</keyword>
<proteinExistence type="inferred from homology"/>
<feature type="compositionally biased region" description="Basic and acidic residues" evidence="4">
    <location>
        <begin position="22"/>
        <end position="31"/>
    </location>
</feature>
<dbReference type="PANTHER" id="PTHR10938:SF0">
    <property type="entry name" value="TRANSLATION INITIATION FACTOR IF-3, MITOCHONDRIAL"/>
    <property type="match status" value="1"/>
</dbReference>
<keyword evidence="6" id="KW-1185">Reference proteome</keyword>
<evidence type="ECO:0000256" key="1">
    <source>
        <dbReference type="ARBA" id="ARBA00005439"/>
    </source>
</evidence>
<evidence type="ECO:0000256" key="4">
    <source>
        <dbReference type="SAM" id="MobiDB-lite"/>
    </source>
</evidence>
<reference evidence="5" key="1">
    <citation type="submission" date="2021-03" db="EMBL/GenBank/DDBJ databases">
        <authorList>
            <person name="Tagirdzhanova G."/>
        </authorList>
    </citation>
    <scope>NUCLEOTIDE SEQUENCE</scope>
</reference>
<protein>
    <recommendedName>
        <fullName evidence="7">Translation initiation factor 3 N-terminal domain-containing protein</fullName>
    </recommendedName>
</protein>
<dbReference type="GO" id="GO:0032790">
    <property type="term" value="P:ribosome disassembly"/>
    <property type="evidence" value="ECO:0007669"/>
    <property type="project" value="TreeGrafter"/>
</dbReference>
<dbReference type="Proteomes" id="UP000664534">
    <property type="component" value="Unassembled WGS sequence"/>
</dbReference>
<keyword evidence="3" id="KW-0648">Protein biosynthesis</keyword>
<dbReference type="GO" id="GO:0043022">
    <property type="term" value="F:ribosome binding"/>
    <property type="evidence" value="ECO:0007669"/>
    <property type="project" value="TreeGrafter"/>
</dbReference>
<dbReference type="InterPro" id="IPR001288">
    <property type="entry name" value="Translation_initiation_fac_3"/>
</dbReference>
<dbReference type="SUPFAM" id="SSF55200">
    <property type="entry name" value="Translation initiation factor IF3, C-terminal domain"/>
    <property type="match status" value="1"/>
</dbReference>
<dbReference type="AlphaFoldDB" id="A0A8H3EPV5"/>
<evidence type="ECO:0000313" key="6">
    <source>
        <dbReference type="Proteomes" id="UP000664534"/>
    </source>
</evidence>
<name>A0A8H3EPV5_9LECA</name>
<comment type="similarity">
    <text evidence="1">Belongs to the IF-3 family.</text>
</comment>
<accession>A0A8H3EPV5</accession>
<dbReference type="Gene3D" id="3.30.110.10">
    <property type="entry name" value="Translation initiation factor 3 (IF-3), C-terminal domain"/>
    <property type="match status" value="1"/>
</dbReference>
<comment type="caution">
    <text evidence="5">The sequence shown here is derived from an EMBL/GenBank/DDBJ whole genome shotgun (WGS) entry which is preliminary data.</text>
</comment>
<evidence type="ECO:0000256" key="3">
    <source>
        <dbReference type="ARBA" id="ARBA00022917"/>
    </source>
</evidence>
<dbReference type="GO" id="GO:0070124">
    <property type="term" value="P:mitochondrial translational initiation"/>
    <property type="evidence" value="ECO:0007669"/>
    <property type="project" value="TreeGrafter"/>
</dbReference>
<dbReference type="GO" id="GO:0005739">
    <property type="term" value="C:mitochondrion"/>
    <property type="evidence" value="ECO:0007669"/>
    <property type="project" value="TreeGrafter"/>
</dbReference>
<gene>
    <name evidence="5" type="ORF">IMSHALPRED_006561</name>
</gene>
<dbReference type="InterPro" id="IPR036788">
    <property type="entry name" value="T_IF-3_C_sf"/>
</dbReference>
<dbReference type="OrthoDB" id="21573at2759"/>